<evidence type="ECO:0000256" key="4">
    <source>
        <dbReference type="ARBA" id="ARBA00022722"/>
    </source>
</evidence>
<dbReference type="InterPro" id="IPR012337">
    <property type="entry name" value="RNaseH-like_sf"/>
</dbReference>
<comment type="caution">
    <text evidence="9">The sequence shown here is derived from an EMBL/GenBank/DDBJ whole genome shotgun (WGS) entry which is preliminary data.</text>
</comment>
<dbReference type="AlphaFoldDB" id="A0A096PD25"/>
<reference evidence="9" key="1">
    <citation type="submission" date="2013-05" db="EMBL/GenBank/DDBJ databases">
        <title>Draft genome sequences of six wheat associated Fusarium spp. isolates.</title>
        <authorList>
            <person name="Moolhuijzen P.M."/>
            <person name="Manners J.M."/>
            <person name="Wilcox S."/>
            <person name="Bellgard M.I."/>
            <person name="Gardiner D.M."/>
        </authorList>
    </citation>
    <scope>NUCLEOTIDE SEQUENCE</scope>
    <source>
        <strain evidence="9">CS3427</strain>
        <strain evidence="9">CS3427</strain>
    </source>
</reference>
<dbReference type="Gene3D" id="3.30.420.10">
    <property type="entry name" value="Ribonuclease H-like superfamily/Ribonuclease H"/>
    <property type="match status" value="1"/>
</dbReference>
<comment type="similarity">
    <text evidence="2">Belongs to the RNase H family.</text>
</comment>
<dbReference type="InterPro" id="IPR002156">
    <property type="entry name" value="RNaseH_domain"/>
</dbReference>
<evidence type="ECO:0000256" key="2">
    <source>
        <dbReference type="ARBA" id="ARBA00005300"/>
    </source>
</evidence>
<accession>A0A096PD25</accession>
<evidence type="ECO:0000256" key="6">
    <source>
        <dbReference type="ARBA" id="ARBA00022759"/>
    </source>
</evidence>
<dbReference type="GO" id="GO:0004523">
    <property type="term" value="F:RNA-DNA hybrid ribonuclease activity"/>
    <property type="evidence" value="ECO:0007669"/>
    <property type="project" value="UniProtKB-EC"/>
</dbReference>
<dbReference type="GO" id="GO:0003676">
    <property type="term" value="F:nucleic acid binding"/>
    <property type="evidence" value="ECO:0007669"/>
    <property type="project" value="InterPro"/>
</dbReference>
<sequence>METTAHCQPEGREWTENRKFEPYSRYGDDIELDLVQVVGCDKDWVYVACEDDHPCSNCERIAPHLDSIFIAVDGACRGNGTPDARAAIGVFVGETSPFNQSLLLCQAPATNQIAELNAGITALEQAIDILQTKALGEDPLHTVVIKADSEYLVKGMTEWVFKWEVNGYKNAKRDPVKNSELFKELHRLVKVLNTSDVEVLFWHVPREMNKEADRLANQAFKSRS</sequence>
<dbReference type="InterPro" id="IPR036397">
    <property type="entry name" value="RNaseH_sf"/>
</dbReference>
<dbReference type="PANTHER" id="PTHR10642">
    <property type="entry name" value="RIBONUCLEASE H1"/>
    <property type="match status" value="1"/>
</dbReference>
<dbReference type="Pfam" id="PF00075">
    <property type="entry name" value="RNase_H"/>
    <property type="match status" value="1"/>
</dbReference>
<dbReference type="InterPro" id="IPR050092">
    <property type="entry name" value="RNase_H"/>
</dbReference>
<dbReference type="PROSITE" id="PS50879">
    <property type="entry name" value="RNASE_H_1"/>
    <property type="match status" value="1"/>
</dbReference>
<dbReference type="EMBL" id="CBMD010001335">
    <property type="protein sequence ID" value="CEG02565.1"/>
    <property type="molecule type" value="Genomic_DNA"/>
</dbReference>
<keyword evidence="7" id="KW-0378">Hydrolase</keyword>
<evidence type="ECO:0000256" key="1">
    <source>
        <dbReference type="ARBA" id="ARBA00000077"/>
    </source>
</evidence>
<evidence type="ECO:0000256" key="7">
    <source>
        <dbReference type="ARBA" id="ARBA00022801"/>
    </source>
</evidence>
<dbReference type="GO" id="GO:0046872">
    <property type="term" value="F:metal ion binding"/>
    <property type="evidence" value="ECO:0007669"/>
    <property type="project" value="UniProtKB-KW"/>
</dbReference>
<keyword evidence="4" id="KW-0540">Nuclease</keyword>
<dbReference type="PANTHER" id="PTHR10642:SF26">
    <property type="entry name" value="RIBONUCLEASE H1"/>
    <property type="match status" value="1"/>
</dbReference>
<evidence type="ECO:0000256" key="5">
    <source>
        <dbReference type="ARBA" id="ARBA00022723"/>
    </source>
</evidence>
<dbReference type="CDD" id="cd13934">
    <property type="entry name" value="RNase_H_Dikarya_like"/>
    <property type="match status" value="1"/>
</dbReference>
<feature type="domain" description="RNase H type-1" evidence="8">
    <location>
        <begin position="64"/>
        <end position="221"/>
    </location>
</feature>
<proteinExistence type="inferred from homology"/>
<dbReference type="SUPFAM" id="SSF53098">
    <property type="entry name" value="Ribonuclease H-like"/>
    <property type="match status" value="1"/>
</dbReference>
<keyword evidence="5" id="KW-0479">Metal-binding</keyword>
<evidence type="ECO:0000313" key="9">
    <source>
        <dbReference type="EMBL" id="CEG02565.1"/>
    </source>
</evidence>
<name>A0A096PD25_FUSPS</name>
<comment type="catalytic activity">
    <reaction evidence="1">
        <text>Endonucleolytic cleavage to 5'-phosphomonoester.</text>
        <dbReference type="EC" id="3.1.26.4"/>
    </reaction>
</comment>
<protein>
    <recommendedName>
        <fullName evidence="3">ribonuclease H</fullName>
        <ecNumber evidence="3">3.1.26.4</ecNumber>
    </recommendedName>
</protein>
<dbReference type="GO" id="GO:0043137">
    <property type="term" value="P:DNA replication, removal of RNA primer"/>
    <property type="evidence" value="ECO:0007669"/>
    <property type="project" value="TreeGrafter"/>
</dbReference>
<gene>
    <name evidence="9" type="ORF">BN847_0123330</name>
</gene>
<organism evidence="9">
    <name type="scientific">Fusarium pseudograminearum CS3427</name>
    <dbReference type="NCBI Taxonomy" id="1318457"/>
    <lineage>
        <taxon>Eukaryota</taxon>
        <taxon>Fungi</taxon>
        <taxon>Dikarya</taxon>
        <taxon>Ascomycota</taxon>
        <taxon>Pezizomycotina</taxon>
        <taxon>Sordariomycetes</taxon>
        <taxon>Hypocreomycetidae</taxon>
        <taxon>Hypocreales</taxon>
        <taxon>Nectriaceae</taxon>
        <taxon>Fusarium</taxon>
    </lineage>
</organism>
<keyword evidence="6" id="KW-0255">Endonuclease</keyword>
<evidence type="ECO:0000259" key="8">
    <source>
        <dbReference type="PROSITE" id="PS50879"/>
    </source>
</evidence>
<dbReference type="EC" id="3.1.26.4" evidence="3"/>
<evidence type="ECO:0000256" key="3">
    <source>
        <dbReference type="ARBA" id="ARBA00012180"/>
    </source>
</evidence>